<dbReference type="PANTHER" id="PTHR42673">
    <property type="entry name" value="MALEYLACETOACETATE ISOMERASE"/>
    <property type="match status" value="1"/>
</dbReference>
<protein>
    <recommendedName>
        <fullName evidence="1">GST N-terminal domain-containing protein</fullName>
    </recommendedName>
</protein>
<dbReference type="CDD" id="cd03038">
    <property type="entry name" value="GST_N_etherase_LigE"/>
    <property type="match status" value="1"/>
</dbReference>
<dbReference type="InterPro" id="IPR036282">
    <property type="entry name" value="Glutathione-S-Trfase_C_sf"/>
</dbReference>
<dbReference type="Pfam" id="PF22041">
    <property type="entry name" value="GST_C_7"/>
    <property type="match status" value="1"/>
</dbReference>
<evidence type="ECO:0000313" key="3">
    <source>
        <dbReference type="Proteomes" id="UP001497453"/>
    </source>
</evidence>
<evidence type="ECO:0000259" key="1">
    <source>
        <dbReference type="PROSITE" id="PS50404"/>
    </source>
</evidence>
<dbReference type="SUPFAM" id="SSF47616">
    <property type="entry name" value="GST C-terminal domain-like"/>
    <property type="match status" value="1"/>
</dbReference>
<accession>A0ABP1DWW5</accession>
<reference evidence="3" key="1">
    <citation type="submission" date="2024-04" db="EMBL/GenBank/DDBJ databases">
        <authorList>
            <person name="Shaw F."/>
            <person name="Minotto A."/>
        </authorList>
    </citation>
    <scope>NUCLEOTIDE SEQUENCE [LARGE SCALE GENOMIC DNA]</scope>
</reference>
<gene>
    <name evidence="2" type="ORF">GFSPODELE1_LOCUS8759</name>
</gene>
<organism evidence="2 3">
    <name type="scientific">Somion occarium</name>
    <dbReference type="NCBI Taxonomy" id="3059160"/>
    <lineage>
        <taxon>Eukaryota</taxon>
        <taxon>Fungi</taxon>
        <taxon>Dikarya</taxon>
        <taxon>Basidiomycota</taxon>
        <taxon>Agaricomycotina</taxon>
        <taxon>Agaricomycetes</taxon>
        <taxon>Polyporales</taxon>
        <taxon>Cerrenaceae</taxon>
        <taxon>Somion</taxon>
    </lineage>
</organism>
<dbReference type="InterPro" id="IPR004045">
    <property type="entry name" value="Glutathione_S-Trfase_N"/>
</dbReference>
<dbReference type="EMBL" id="OZ037950">
    <property type="protein sequence ID" value="CAL1712295.1"/>
    <property type="molecule type" value="Genomic_DNA"/>
</dbReference>
<proteinExistence type="predicted"/>
<name>A0ABP1DWW5_9APHY</name>
<dbReference type="PROSITE" id="PS50404">
    <property type="entry name" value="GST_NTER"/>
    <property type="match status" value="1"/>
</dbReference>
<sequence length="253" mass="28794">MTEPIVLYDIPGKNPQYKAWSPSTWKTRFALAYKGLPFKTEWVEYPDIEGLCKKLGAPPTQKKRDGSPLYTVPVIYDPSTQTVVEDSWKIARYLDKTYPDTPRVIPENTGGLQAAYMSAFENAVSGHLYDLVVLAACNNLNPRSEEFFRTTREKSEGKKLEDIAPPGEEREKLLRAMYLGLNRVASWFDKNEGNGPFITGTSMTHADIATASRLIWAKVVLGEESEVWRAVVSWNGGRWDQYMKHFEKYEVLT</sequence>
<dbReference type="Proteomes" id="UP001497453">
    <property type="component" value="Chromosome 7"/>
</dbReference>
<dbReference type="PANTHER" id="PTHR42673:SF4">
    <property type="entry name" value="MALEYLACETOACETATE ISOMERASE"/>
    <property type="match status" value="1"/>
</dbReference>
<dbReference type="Gene3D" id="3.40.30.10">
    <property type="entry name" value="Glutaredoxin"/>
    <property type="match status" value="1"/>
</dbReference>
<keyword evidence="3" id="KW-1185">Reference proteome</keyword>
<dbReference type="InterPro" id="IPR054416">
    <property type="entry name" value="GST_UstS-like_C"/>
</dbReference>
<dbReference type="Gene3D" id="1.20.1050.10">
    <property type="match status" value="1"/>
</dbReference>
<dbReference type="InterPro" id="IPR036249">
    <property type="entry name" value="Thioredoxin-like_sf"/>
</dbReference>
<evidence type="ECO:0000313" key="2">
    <source>
        <dbReference type="EMBL" id="CAL1712295.1"/>
    </source>
</evidence>
<dbReference type="SUPFAM" id="SSF52833">
    <property type="entry name" value="Thioredoxin-like"/>
    <property type="match status" value="1"/>
</dbReference>
<dbReference type="Pfam" id="PF13409">
    <property type="entry name" value="GST_N_2"/>
    <property type="match status" value="1"/>
</dbReference>
<feature type="domain" description="GST N-terminal" evidence="1">
    <location>
        <begin position="11"/>
        <end position="102"/>
    </location>
</feature>